<proteinExistence type="predicted"/>
<protein>
    <submittedName>
        <fullName evidence="1">Uncharacterized protein</fullName>
    </submittedName>
</protein>
<gene>
    <name evidence="1" type="ORF">HYN56_12845</name>
</gene>
<organism evidence="1 2">
    <name type="scientific">Flavobacterium crocinum</name>
    <dbReference type="NCBI Taxonomy" id="2183896"/>
    <lineage>
        <taxon>Bacteria</taxon>
        <taxon>Pseudomonadati</taxon>
        <taxon>Bacteroidota</taxon>
        <taxon>Flavobacteriia</taxon>
        <taxon>Flavobacteriales</taxon>
        <taxon>Flavobacteriaceae</taxon>
        <taxon>Flavobacterium</taxon>
    </lineage>
</organism>
<dbReference type="Proteomes" id="UP000245250">
    <property type="component" value="Chromosome"/>
</dbReference>
<dbReference type="EMBL" id="CP029255">
    <property type="protein sequence ID" value="AWK05070.1"/>
    <property type="molecule type" value="Genomic_DNA"/>
</dbReference>
<sequence>MWVCLVAVLISFLILVMILRLNQLFQSSFEKIKITSQKLHNQFYLGKSAEEPILPIFFMNQIIE</sequence>
<dbReference type="AlphaFoldDB" id="A0A2S1YLW2"/>
<accession>A0A2S1YLW2</accession>
<keyword evidence="2" id="KW-1185">Reference proteome</keyword>
<reference evidence="1 2" key="1">
    <citation type="submission" date="2018-05" db="EMBL/GenBank/DDBJ databases">
        <title>Genome sequencing of Flavobacterium sp. HYN0056.</title>
        <authorList>
            <person name="Yi H."/>
            <person name="Baek C."/>
        </authorList>
    </citation>
    <scope>NUCLEOTIDE SEQUENCE [LARGE SCALE GENOMIC DNA]</scope>
    <source>
        <strain evidence="1 2">HYN0056</strain>
    </source>
</reference>
<name>A0A2S1YLW2_9FLAO</name>
<evidence type="ECO:0000313" key="1">
    <source>
        <dbReference type="EMBL" id="AWK05070.1"/>
    </source>
</evidence>
<dbReference type="KEGG" id="fcr:HYN56_12845"/>
<evidence type="ECO:0000313" key="2">
    <source>
        <dbReference type="Proteomes" id="UP000245250"/>
    </source>
</evidence>